<dbReference type="InterPro" id="IPR015223">
    <property type="entry name" value="MipZ"/>
</dbReference>
<protein>
    <recommendedName>
        <fullName evidence="3">CobQ/CobB/MinD/ParA nucleotide binding domain protein</fullName>
    </recommendedName>
</protein>
<dbReference type="EMBL" id="ADBY01000080">
    <property type="protein sequence ID" value="EFE93345.1"/>
    <property type="molecule type" value="Genomic_DNA"/>
</dbReference>
<dbReference type="PANTHER" id="PTHR13696">
    <property type="entry name" value="P-LOOP CONTAINING NUCLEOSIDE TRIPHOSPHATE HYDROLASE"/>
    <property type="match status" value="1"/>
</dbReference>
<reference evidence="1 2" key="1">
    <citation type="submission" date="2010-01" db="EMBL/GenBank/DDBJ databases">
        <authorList>
            <person name="Muzny D."/>
            <person name="Qin X."/>
            <person name="Deng J."/>
            <person name="Jiang H."/>
            <person name="Liu Y."/>
            <person name="Qu J."/>
            <person name="Song X.-Z."/>
            <person name="Zhang L."/>
            <person name="Thornton R."/>
            <person name="Coyle M."/>
            <person name="Francisco L."/>
            <person name="Jackson L."/>
            <person name="Javaid M."/>
            <person name="Korchina V."/>
            <person name="Kovar C."/>
            <person name="Mata R."/>
            <person name="Mathew T."/>
            <person name="Ngo R."/>
            <person name="Nguyen L."/>
            <person name="Nguyen N."/>
            <person name="Okwuonu G."/>
            <person name="Ongeri F."/>
            <person name="Pham C."/>
            <person name="Simmons D."/>
            <person name="Wilczek-Boney K."/>
            <person name="Hale W."/>
            <person name="Jakkamsetti A."/>
            <person name="Pham P."/>
            <person name="Ruth R."/>
            <person name="San Lucas F."/>
            <person name="Warren J."/>
            <person name="Zhang J."/>
            <person name="Zhao Z."/>
            <person name="Zhou C."/>
            <person name="Zhu D."/>
            <person name="Lee S."/>
            <person name="Bess C."/>
            <person name="Blankenburg K."/>
            <person name="Forbes L."/>
            <person name="Fu Q."/>
            <person name="Gubbala S."/>
            <person name="Hirani K."/>
            <person name="Jayaseelan J.C."/>
            <person name="Lara F."/>
            <person name="Munidasa M."/>
            <person name="Palculict T."/>
            <person name="Patil S."/>
            <person name="Pu L.-L."/>
            <person name="Saada N."/>
            <person name="Tang L."/>
            <person name="Weissenberger G."/>
            <person name="Zhu Y."/>
            <person name="Hemphill L."/>
            <person name="Shang Y."/>
            <person name="Youmans B."/>
            <person name="Ayvaz T."/>
            <person name="Ross M."/>
            <person name="Santibanez J."/>
            <person name="Aqrawi P."/>
            <person name="Gross S."/>
            <person name="Joshi V."/>
            <person name="Fowler G."/>
            <person name="Nazareth L."/>
            <person name="Reid J."/>
            <person name="Worley K."/>
            <person name="Petrosino J."/>
            <person name="Highlander S."/>
            <person name="Gibbs R."/>
        </authorList>
    </citation>
    <scope>NUCLEOTIDE SEQUENCE [LARGE SCALE GENOMIC DNA]</scope>
    <source>
        <strain evidence="1 2">DSM 4582</strain>
    </source>
</reference>
<dbReference type="Pfam" id="PF09140">
    <property type="entry name" value="MipZ"/>
    <property type="match status" value="1"/>
</dbReference>
<evidence type="ECO:0000313" key="2">
    <source>
        <dbReference type="Proteomes" id="UP000005723"/>
    </source>
</evidence>
<sequence length="213" mass="23657">MMITVVGGNKGGSSKTTTATNLAVALAMVHGKDVVLVDSDIQRSASRWHAEREANCLSPAITLIEKTGNISQTLRSLAEKYDHVIVDVAGRNSRELITACTVADMLIAPHQCSQLDLDTMFELQQQLISIRDLNPDLKAFAYQSIASTNPLLEGNERNEFLEYVAEFDQLTPLRAKSCYRKIYRDVMSEGKSVMETDNVKARDEVMSLINEVF</sequence>
<dbReference type="InterPro" id="IPR027417">
    <property type="entry name" value="P-loop_NTPase"/>
</dbReference>
<dbReference type="InterPro" id="IPR050678">
    <property type="entry name" value="DNA_Partitioning_ATPase"/>
</dbReference>
<evidence type="ECO:0008006" key="3">
    <source>
        <dbReference type="Google" id="ProtNLM"/>
    </source>
</evidence>
<dbReference type="STRING" id="667129.HMPREF0758_5077"/>
<evidence type="ECO:0000313" key="1">
    <source>
        <dbReference type="EMBL" id="EFE93345.1"/>
    </source>
</evidence>
<dbReference type="SUPFAM" id="SSF52540">
    <property type="entry name" value="P-loop containing nucleoside triphosphate hydrolases"/>
    <property type="match status" value="1"/>
</dbReference>
<dbReference type="PIRSF" id="PIRSF009320">
    <property type="entry name" value="Nuc_binding_HP_1000"/>
    <property type="match status" value="1"/>
</dbReference>
<dbReference type="CDD" id="cd02042">
    <property type="entry name" value="ParAB_family"/>
    <property type="match status" value="1"/>
</dbReference>
<dbReference type="PANTHER" id="PTHR13696:SF96">
    <property type="entry name" value="COBQ_COBB_MIND_PARA NUCLEOTIDE BINDING DOMAIN-CONTAINING PROTEIN"/>
    <property type="match status" value="1"/>
</dbReference>
<dbReference type="AlphaFoldDB" id="D4EA77"/>
<dbReference type="Proteomes" id="UP000005723">
    <property type="component" value="Unassembled WGS sequence"/>
</dbReference>
<keyword evidence="2" id="KW-1185">Reference proteome</keyword>
<accession>D4EA77</accession>
<name>D4EA77_SEROD</name>
<organism evidence="1 2">
    <name type="scientific">Serratia odorifera DSM 4582</name>
    <dbReference type="NCBI Taxonomy" id="667129"/>
    <lineage>
        <taxon>Bacteria</taxon>
        <taxon>Pseudomonadati</taxon>
        <taxon>Pseudomonadota</taxon>
        <taxon>Gammaproteobacteria</taxon>
        <taxon>Enterobacterales</taxon>
        <taxon>Yersiniaceae</taxon>
        <taxon>Serratia</taxon>
    </lineage>
</organism>
<gene>
    <name evidence="1" type="ORF">HMPREF0758_5077</name>
</gene>
<dbReference type="HOGENOM" id="CLU_037612_5_4_6"/>
<comment type="caution">
    <text evidence="1">The sequence shown here is derived from an EMBL/GenBank/DDBJ whole genome shotgun (WGS) entry which is preliminary data.</text>
</comment>
<proteinExistence type="predicted"/>
<dbReference type="Gene3D" id="3.40.50.300">
    <property type="entry name" value="P-loop containing nucleotide triphosphate hydrolases"/>
    <property type="match status" value="1"/>
</dbReference>